<evidence type="ECO:0000313" key="2">
    <source>
        <dbReference type="EMBL" id="MBX13059.1"/>
    </source>
</evidence>
<protein>
    <submittedName>
        <fullName evidence="2">Uncharacterized protein</fullName>
    </submittedName>
</protein>
<dbReference type="AlphaFoldDB" id="A0A2P2L524"/>
<reference evidence="2" key="1">
    <citation type="submission" date="2018-02" db="EMBL/GenBank/DDBJ databases">
        <title>Rhizophora mucronata_Transcriptome.</title>
        <authorList>
            <person name="Meera S.P."/>
            <person name="Sreeshan A."/>
            <person name="Augustine A."/>
        </authorList>
    </citation>
    <scope>NUCLEOTIDE SEQUENCE</scope>
    <source>
        <tissue evidence="2">Leaf</tissue>
    </source>
</reference>
<proteinExistence type="predicted"/>
<name>A0A2P2L524_RHIMU</name>
<keyword evidence="1" id="KW-1133">Transmembrane helix</keyword>
<dbReference type="EMBL" id="GGEC01032575">
    <property type="protein sequence ID" value="MBX13059.1"/>
    <property type="molecule type" value="Transcribed_RNA"/>
</dbReference>
<keyword evidence="1" id="KW-0812">Transmembrane</keyword>
<accession>A0A2P2L524</accession>
<organism evidence="2">
    <name type="scientific">Rhizophora mucronata</name>
    <name type="common">Asiatic mangrove</name>
    <dbReference type="NCBI Taxonomy" id="61149"/>
    <lineage>
        <taxon>Eukaryota</taxon>
        <taxon>Viridiplantae</taxon>
        <taxon>Streptophyta</taxon>
        <taxon>Embryophyta</taxon>
        <taxon>Tracheophyta</taxon>
        <taxon>Spermatophyta</taxon>
        <taxon>Magnoliopsida</taxon>
        <taxon>eudicotyledons</taxon>
        <taxon>Gunneridae</taxon>
        <taxon>Pentapetalae</taxon>
        <taxon>rosids</taxon>
        <taxon>fabids</taxon>
        <taxon>Malpighiales</taxon>
        <taxon>Rhizophoraceae</taxon>
        <taxon>Rhizophora</taxon>
    </lineage>
</organism>
<evidence type="ECO:0000256" key="1">
    <source>
        <dbReference type="SAM" id="Phobius"/>
    </source>
</evidence>
<keyword evidence="1" id="KW-0472">Membrane</keyword>
<feature type="transmembrane region" description="Helical" evidence="1">
    <location>
        <begin position="20"/>
        <end position="40"/>
    </location>
</feature>
<sequence length="42" mass="4964">MLRSTTLMGCWDTCLQLWHWSLNTIFLVVFAFLWKTGFVCPP</sequence>